<accession>A0ABV5G596</accession>
<comment type="caution">
    <text evidence="2">The sequence shown here is derived from an EMBL/GenBank/DDBJ whole genome shotgun (WGS) entry which is preliminary data.</text>
</comment>
<dbReference type="EMBL" id="JBHMFI010000002">
    <property type="protein sequence ID" value="MFB9074100.1"/>
    <property type="molecule type" value="Genomic_DNA"/>
</dbReference>
<protein>
    <submittedName>
        <fullName evidence="2">Uncharacterized protein</fullName>
    </submittedName>
</protein>
<proteinExistence type="predicted"/>
<sequence>MCGTARKREEVGFHLSFRPSFTRSHGAGESQPGFSVARPHHSGTGISRPPVVFTPYLMPE</sequence>
<evidence type="ECO:0000313" key="2">
    <source>
        <dbReference type="EMBL" id="MFB9074100.1"/>
    </source>
</evidence>
<name>A0ABV5G596_9MICC</name>
<dbReference type="Proteomes" id="UP001589575">
    <property type="component" value="Unassembled WGS sequence"/>
</dbReference>
<evidence type="ECO:0000256" key="1">
    <source>
        <dbReference type="SAM" id="MobiDB-lite"/>
    </source>
</evidence>
<feature type="region of interest" description="Disordered" evidence="1">
    <location>
        <begin position="18"/>
        <end position="50"/>
    </location>
</feature>
<evidence type="ECO:0000313" key="3">
    <source>
        <dbReference type="Proteomes" id="UP001589575"/>
    </source>
</evidence>
<keyword evidence="3" id="KW-1185">Reference proteome</keyword>
<reference evidence="2 3" key="1">
    <citation type="submission" date="2024-09" db="EMBL/GenBank/DDBJ databases">
        <authorList>
            <person name="Sun Q."/>
            <person name="Mori K."/>
        </authorList>
    </citation>
    <scope>NUCLEOTIDE SEQUENCE [LARGE SCALE GENOMIC DNA]</scope>
    <source>
        <strain evidence="2 3">CCM 7609</strain>
    </source>
</reference>
<organism evidence="2 3">
    <name type="scientific">Citricoccus parietis</name>
    <dbReference type="NCBI Taxonomy" id="592307"/>
    <lineage>
        <taxon>Bacteria</taxon>
        <taxon>Bacillati</taxon>
        <taxon>Actinomycetota</taxon>
        <taxon>Actinomycetes</taxon>
        <taxon>Micrococcales</taxon>
        <taxon>Micrococcaceae</taxon>
        <taxon>Citricoccus</taxon>
    </lineage>
</organism>
<gene>
    <name evidence="2" type="ORF">ACFFX0_24045</name>
</gene>